<dbReference type="InterPro" id="IPR010977">
    <property type="entry name" value="Aromatic_deC"/>
</dbReference>
<dbReference type="Proteomes" id="UP000607653">
    <property type="component" value="Unassembled WGS sequence"/>
</dbReference>
<protein>
    <submittedName>
        <fullName evidence="7">Uncharacterized protein</fullName>
    </submittedName>
</protein>
<evidence type="ECO:0000256" key="3">
    <source>
        <dbReference type="ARBA" id="ARBA00022793"/>
    </source>
</evidence>
<evidence type="ECO:0000256" key="1">
    <source>
        <dbReference type="ARBA" id="ARBA00001933"/>
    </source>
</evidence>
<accession>A0A822ZL21</accession>
<dbReference type="Gene3D" id="3.40.640.10">
    <property type="entry name" value="Type I PLP-dependent aspartate aminotransferase-like (Major domain)"/>
    <property type="match status" value="1"/>
</dbReference>
<dbReference type="Pfam" id="PF00282">
    <property type="entry name" value="Pyridoxal_deC"/>
    <property type="match status" value="1"/>
</dbReference>
<dbReference type="PANTHER" id="PTHR11999:SF96">
    <property type="entry name" value="TYROSINE DECARBOXYLASE"/>
    <property type="match status" value="1"/>
</dbReference>
<dbReference type="PANTHER" id="PTHR11999">
    <property type="entry name" value="GROUP II PYRIDOXAL-5-PHOSPHATE DECARBOXYLASE"/>
    <property type="match status" value="1"/>
</dbReference>
<dbReference type="InterPro" id="IPR015421">
    <property type="entry name" value="PyrdxlP-dep_Trfase_major"/>
</dbReference>
<dbReference type="SUPFAM" id="SSF53383">
    <property type="entry name" value="PLP-dependent transferases"/>
    <property type="match status" value="1"/>
</dbReference>
<keyword evidence="3" id="KW-0210">Decarboxylase</keyword>
<keyword evidence="5 6" id="KW-0456">Lyase</keyword>
<keyword evidence="4 6" id="KW-0663">Pyridoxal phosphate</keyword>
<evidence type="ECO:0000313" key="7">
    <source>
        <dbReference type="EMBL" id="DAD44135.1"/>
    </source>
</evidence>
<dbReference type="GO" id="GO:0030170">
    <property type="term" value="F:pyridoxal phosphate binding"/>
    <property type="evidence" value="ECO:0007669"/>
    <property type="project" value="InterPro"/>
</dbReference>
<comment type="similarity">
    <text evidence="2 6">Belongs to the group II decarboxylase family.</text>
</comment>
<evidence type="ECO:0000256" key="4">
    <source>
        <dbReference type="ARBA" id="ARBA00022898"/>
    </source>
</evidence>
<dbReference type="PROSITE" id="PS00392">
    <property type="entry name" value="DDC_GAD_HDC_YDC"/>
    <property type="match status" value="1"/>
</dbReference>
<comment type="caution">
    <text evidence="7">The sequence shown here is derived from an EMBL/GenBank/DDBJ whole genome shotgun (WGS) entry which is preliminary data.</text>
</comment>
<dbReference type="AlphaFoldDB" id="A0A822ZL21"/>
<reference evidence="7 8" key="1">
    <citation type="journal article" date="2020" name="Mol. Biol. Evol.">
        <title>Distinct Expression and Methylation Patterns for Genes with Different Fates following a Single Whole-Genome Duplication in Flowering Plants.</title>
        <authorList>
            <person name="Shi T."/>
            <person name="Rahmani R.S."/>
            <person name="Gugger P.F."/>
            <person name="Wang M."/>
            <person name="Li H."/>
            <person name="Zhang Y."/>
            <person name="Li Z."/>
            <person name="Wang Q."/>
            <person name="Van de Peer Y."/>
            <person name="Marchal K."/>
            <person name="Chen J."/>
        </authorList>
    </citation>
    <scope>NUCLEOTIDE SEQUENCE [LARGE SCALE GENOMIC DNA]</scope>
    <source>
        <tissue evidence="7">Leaf</tissue>
    </source>
</reference>
<evidence type="ECO:0000256" key="2">
    <source>
        <dbReference type="ARBA" id="ARBA00009533"/>
    </source>
</evidence>
<sequence>MLKLPKSFLFSGNGGGVLQGTTYEAILCTFTAARDRTSNRIGRENIGKLVVYGLDQTHFRAVAMTVDPIAPLCAVAKEYGVWVHIDAVYVGSACICPEFKHFIDGVEDVDSFSFNAHKWFFTTLYCCCLWVKYPSTLVKALSTSLEYLRNKATESKQVIDYKDWQNSPQSSISEP</sequence>
<organism evidence="7 8">
    <name type="scientific">Nelumbo nucifera</name>
    <name type="common">Sacred lotus</name>
    <dbReference type="NCBI Taxonomy" id="4432"/>
    <lineage>
        <taxon>Eukaryota</taxon>
        <taxon>Viridiplantae</taxon>
        <taxon>Streptophyta</taxon>
        <taxon>Embryophyta</taxon>
        <taxon>Tracheophyta</taxon>
        <taxon>Spermatophyta</taxon>
        <taxon>Magnoliopsida</taxon>
        <taxon>Proteales</taxon>
        <taxon>Nelumbonaceae</taxon>
        <taxon>Nelumbo</taxon>
    </lineage>
</organism>
<dbReference type="EMBL" id="DUZY01000006">
    <property type="protein sequence ID" value="DAD44135.1"/>
    <property type="molecule type" value="Genomic_DNA"/>
</dbReference>
<evidence type="ECO:0000313" key="8">
    <source>
        <dbReference type="Proteomes" id="UP000607653"/>
    </source>
</evidence>
<dbReference type="InterPro" id="IPR002129">
    <property type="entry name" value="PyrdxlP-dep_de-COase"/>
</dbReference>
<dbReference type="InterPro" id="IPR021115">
    <property type="entry name" value="Pyridoxal-P_BS"/>
</dbReference>
<dbReference type="InterPro" id="IPR015424">
    <property type="entry name" value="PyrdxlP-dep_Trfase"/>
</dbReference>
<evidence type="ECO:0000256" key="6">
    <source>
        <dbReference type="RuleBase" id="RU000382"/>
    </source>
</evidence>
<dbReference type="GO" id="GO:0019752">
    <property type="term" value="P:carboxylic acid metabolic process"/>
    <property type="evidence" value="ECO:0007669"/>
    <property type="project" value="InterPro"/>
</dbReference>
<name>A0A822ZL21_NELNU</name>
<keyword evidence="8" id="KW-1185">Reference proteome</keyword>
<gene>
    <name evidence="7" type="ORF">HUJ06_002365</name>
</gene>
<evidence type="ECO:0000256" key="5">
    <source>
        <dbReference type="ARBA" id="ARBA00023239"/>
    </source>
</evidence>
<proteinExistence type="inferred from homology"/>
<comment type="cofactor">
    <cofactor evidence="1 6">
        <name>pyridoxal 5'-phosphate</name>
        <dbReference type="ChEBI" id="CHEBI:597326"/>
    </cofactor>
</comment>
<dbReference type="GO" id="GO:0016831">
    <property type="term" value="F:carboxy-lyase activity"/>
    <property type="evidence" value="ECO:0007669"/>
    <property type="project" value="InterPro"/>
</dbReference>